<dbReference type="EMBL" id="VLKH01000010">
    <property type="protein sequence ID" value="TWH78108.1"/>
    <property type="molecule type" value="Genomic_DNA"/>
</dbReference>
<dbReference type="AlphaFoldDB" id="A0A562J4L1"/>
<dbReference type="InterPro" id="IPR027470">
    <property type="entry name" value="Cation_efflux_CTD"/>
</dbReference>
<dbReference type="GO" id="GO:0008324">
    <property type="term" value="F:monoatomic cation transmembrane transporter activity"/>
    <property type="evidence" value="ECO:0007669"/>
    <property type="project" value="InterPro"/>
</dbReference>
<evidence type="ECO:0000256" key="3">
    <source>
        <dbReference type="ARBA" id="ARBA00022448"/>
    </source>
</evidence>
<feature type="transmembrane region" description="Helical" evidence="7">
    <location>
        <begin position="25"/>
        <end position="47"/>
    </location>
</feature>
<keyword evidence="6 7" id="KW-0472">Membrane</keyword>
<evidence type="ECO:0000256" key="5">
    <source>
        <dbReference type="ARBA" id="ARBA00022989"/>
    </source>
</evidence>
<feature type="domain" description="Cation efflux protein cytoplasmic" evidence="9">
    <location>
        <begin position="228"/>
        <end position="303"/>
    </location>
</feature>
<organism evidence="10 11">
    <name type="scientific">Sedimentibacter saalensis</name>
    <dbReference type="NCBI Taxonomy" id="130788"/>
    <lineage>
        <taxon>Bacteria</taxon>
        <taxon>Bacillati</taxon>
        <taxon>Bacillota</taxon>
        <taxon>Tissierellia</taxon>
        <taxon>Sedimentibacter</taxon>
    </lineage>
</organism>
<keyword evidence="11" id="KW-1185">Reference proteome</keyword>
<dbReference type="RefSeq" id="WP_145085316.1">
    <property type="nucleotide sequence ID" value="NZ_DAMBUX010000010.1"/>
</dbReference>
<dbReference type="GO" id="GO:0016020">
    <property type="term" value="C:membrane"/>
    <property type="evidence" value="ECO:0007669"/>
    <property type="project" value="UniProtKB-SubCell"/>
</dbReference>
<protein>
    <submittedName>
        <fullName evidence="10">Cation diffusion facilitator family transporter</fullName>
    </submittedName>
</protein>
<evidence type="ECO:0000256" key="2">
    <source>
        <dbReference type="ARBA" id="ARBA00008114"/>
    </source>
</evidence>
<dbReference type="InterPro" id="IPR058533">
    <property type="entry name" value="Cation_efflux_TM"/>
</dbReference>
<dbReference type="Gene3D" id="1.20.1510.10">
    <property type="entry name" value="Cation efflux protein transmembrane domain"/>
    <property type="match status" value="1"/>
</dbReference>
<dbReference type="Pfam" id="PF16916">
    <property type="entry name" value="ZT_dimer"/>
    <property type="match status" value="1"/>
</dbReference>
<dbReference type="NCBIfam" id="TIGR01297">
    <property type="entry name" value="CDF"/>
    <property type="match status" value="1"/>
</dbReference>
<accession>A0A562J4L1</accession>
<dbReference type="Pfam" id="PF01545">
    <property type="entry name" value="Cation_efflux"/>
    <property type="match status" value="1"/>
</dbReference>
<dbReference type="PANTHER" id="PTHR43840">
    <property type="entry name" value="MITOCHONDRIAL METAL TRANSPORTER 1-RELATED"/>
    <property type="match status" value="1"/>
</dbReference>
<comment type="similarity">
    <text evidence="2">Belongs to the cation diffusion facilitator (CDF) transporter (TC 2.A.4) family.</text>
</comment>
<feature type="transmembrane region" description="Helical" evidence="7">
    <location>
        <begin position="199"/>
        <end position="219"/>
    </location>
</feature>
<evidence type="ECO:0000256" key="1">
    <source>
        <dbReference type="ARBA" id="ARBA00004141"/>
    </source>
</evidence>
<dbReference type="FunFam" id="1.20.1510.10:FF:000006">
    <property type="entry name" value="Divalent cation efflux transporter"/>
    <property type="match status" value="1"/>
</dbReference>
<comment type="caution">
    <text evidence="10">The sequence shown here is derived from an EMBL/GenBank/DDBJ whole genome shotgun (WGS) entry which is preliminary data.</text>
</comment>
<keyword evidence="5 7" id="KW-1133">Transmembrane helix</keyword>
<dbReference type="Gene3D" id="3.30.70.1350">
    <property type="entry name" value="Cation efflux protein, cytoplasmic domain"/>
    <property type="match status" value="1"/>
</dbReference>
<dbReference type="InterPro" id="IPR050291">
    <property type="entry name" value="CDF_Transporter"/>
</dbReference>
<evidence type="ECO:0000256" key="4">
    <source>
        <dbReference type="ARBA" id="ARBA00022692"/>
    </source>
</evidence>
<dbReference type="OrthoDB" id="9806522at2"/>
<keyword evidence="4 7" id="KW-0812">Transmembrane</keyword>
<evidence type="ECO:0000259" key="8">
    <source>
        <dbReference type="Pfam" id="PF01545"/>
    </source>
</evidence>
<dbReference type="InterPro" id="IPR002524">
    <property type="entry name" value="Cation_efflux"/>
</dbReference>
<evidence type="ECO:0000259" key="9">
    <source>
        <dbReference type="Pfam" id="PF16916"/>
    </source>
</evidence>
<feature type="transmembrane region" description="Helical" evidence="7">
    <location>
        <begin position="128"/>
        <end position="148"/>
    </location>
</feature>
<dbReference type="InterPro" id="IPR036837">
    <property type="entry name" value="Cation_efflux_CTD_sf"/>
</dbReference>
<name>A0A562J4L1_9FIRM</name>
<keyword evidence="3" id="KW-0813">Transport</keyword>
<feature type="domain" description="Cation efflux protein transmembrane" evidence="8">
    <location>
        <begin position="31"/>
        <end position="220"/>
    </location>
</feature>
<evidence type="ECO:0000256" key="6">
    <source>
        <dbReference type="ARBA" id="ARBA00023136"/>
    </source>
</evidence>
<gene>
    <name evidence="10" type="ORF">LY60_02947</name>
</gene>
<sequence length="398" mass="44276">MTDYIIRTFIKDYYNVKDSGVRQTYGTVSSIVGIVVNVLLSLSKIAVGTIFNSISVMADGVNNLSDAGSNVISLIGFKISGKPADKDHPFGHARIEYLTGLVLGIVILLVGIELLKSSFNKILNPEKTIYSLAMIIVLFISVAGKLWLSRFYFNVGVKINSTTIKAASMDSRNDVFATSAVLASALISMVTGFEIDGYMGILVALFILYSGIGILKDILNPLLGEMPDVELISMLEKKILSYEGILNIHDLVVHNYGPNRYFATVHAEVDAKEDILKSHDLIDNIERDISKECDVNLVIHLDPIITNDPEINKLRCSTGKIIRAIDEKLTMHDFRVVKGETHTNLIFDVLIPVDYDMQPSELVKIIEKAVKKENERYFAVVTIDKNYVSTYMNNPYLK</sequence>
<evidence type="ECO:0000256" key="7">
    <source>
        <dbReference type="SAM" id="Phobius"/>
    </source>
</evidence>
<dbReference type="InterPro" id="IPR027469">
    <property type="entry name" value="Cation_efflux_TMD_sf"/>
</dbReference>
<reference evidence="10 11" key="1">
    <citation type="submission" date="2019-07" db="EMBL/GenBank/DDBJ databases">
        <title>Genomic Encyclopedia of Type Strains, Phase I: the one thousand microbial genomes (KMG-I) project.</title>
        <authorList>
            <person name="Kyrpides N."/>
        </authorList>
    </citation>
    <scope>NUCLEOTIDE SEQUENCE [LARGE SCALE GENOMIC DNA]</scope>
    <source>
        <strain evidence="10 11">DSM 13558</strain>
    </source>
</reference>
<proteinExistence type="inferred from homology"/>
<evidence type="ECO:0000313" key="10">
    <source>
        <dbReference type="EMBL" id="TWH78108.1"/>
    </source>
</evidence>
<feature type="transmembrane region" description="Helical" evidence="7">
    <location>
        <begin position="175"/>
        <end position="193"/>
    </location>
</feature>
<dbReference type="SUPFAM" id="SSF161111">
    <property type="entry name" value="Cation efflux protein transmembrane domain-like"/>
    <property type="match status" value="1"/>
</dbReference>
<comment type="subcellular location">
    <subcellularLocation>
        <location evidence="1">Membrane</location>
        <topology evidence="1">Multi-pass membrane protein</topology>
    </subcellularLocation>
</comment>
<dbReference type="SUPFAM" id="SSF160240">
    <property type="entry name" value="Cation efflux protein cytoplasmic domain-like"/>
    <property type="match status" value="1"/>
</dbReference>
<dbReference type="Proteomes" id="UP000315343">
    <property type="component" value="Unassembled WGS sequence"/>
</dbReference>
<dbReference type="PANTHER" id="PTHR43840:SF50">
    <property type="entry name" value="MANGANESE EFFLUX SYSTEM PROTEIN MNES"/>
    <property type="match status" value="1"/>
</dbReference>
<evidence type="ECO:0000313" key="11">
    <source>
        <dbReference type="Proteomes" id="UP000315343"/>
    </source>
</evidence>
<feature type="transmembrane region" description="Helical" evidence="7">
    <location>
        <begin position="95"/>
        <end position="116"/>
    </location>
</feature>